<keyword evidence="2" id="KW-1185">Reference proteome</keyword>
<proteinExistence type="predicted"/>
<dbReference type="EMBL" id="JAMWBK010000004">
    <property type="protein sequence ID" value="KAJ8905607.1"/>
    <property type="molecule type" value="Genomic_DNA"/>
</dbReference>
<reference evidence="1 2" key="1">
    <citation type="journal article" date="2023" name="Nat. Commun.">
        <title>Origin of minicircular mitochondrial genomes in red algae.</title>
        <authorList>
            <person name="Lee Y."/>
            <person name="Cho C.H."/>
            <person name="Lee Y.M."/>
            <person name="Park S.I."/>
            <person name="Yang J.H."/>
            <person name="West J.A."/>
            <person name="Bhattacharya D."/>
            <person name="Yoon H.S."/>
        </authorList>
    </citation>
    <scope>NUCLEOTIDE SEQUENCE [LARGE SCALE GENOMIC DNA]</scope>
    <source>
        <strain evidence="1 2">CCMP1338</strain>
        <tissue evidence="1">Whole cell</tissue>
    </source>
</reference>
<comment type="caution">
    <text evidence="1">The sequence shown here is derived from an EMBL/GenBank/DDBJ whole genome shotgun (WGS) entry which is preliminary data.</text>
</comment>
<name>A0AAV8UX73_9RHOD</name>
<sequence>MVHFRKISEQTLDDEYMHDKEHHGFHGLQRLSDVFHKYHNEDHDQVTDKKSTFSWLWVKHNPYSGLV</sequence>
<evidence type="ECO:0000313" key="1">
    <source>
        <dbReference type="EMBL" id="KAJ8905607.1"/>
    </source>
</evidence>
<dbReference type="Proteomes" id="UP001157974">
    <property type="component" value="Unassembled WGS sequence"/>
</dbReference>
<dbReference type="AlphaFoldDB" id="A0AAV8UX73"/>
<evidence type="ECO:0000313" key="2">
    <source>
        <dbReference type="Proteomes" id="UP001157974"/>
    </source>
</evidence>
<organism evidence="1 2">
    <name type="scientific">Rhodosorus marinus</name>
    <dbReference type="NCBI Taxonomy" id="101924"/>
    <lineage>
        <taxon>Eukaryota</taxon>
        <taxon>Rhodophyta</taxon>
        <taxon>Stylonematophyceae</taxon>
        <taxon>Stylonematales</taxon>
        <taxon>Stylonemataceae</taxon>
        <taxon>Rhodosorus</taxon>
    </lineage>
</organism>
<gene>
    <name evidence="1" type="ORF">NDN08_002113</name>
</gene>
<accession>A0AAV8UX73</accession>
<protein>
    <submittedName>
        <fullName evidence="1">Uncharacterized protein</fullName>
    </submittedName>
</protein>